<feature type="domain" description="EAL" evidence="6">
    <location>
        <begin position="446"/>
        <end position="702"/>
    </location>
</feature>
<dbReference type="CDD" id="cd00130">
    <property type="entry name" value="PAS"/>
    <property type="match status" value="1"/>
</dbReference>
<dbReference type="Gene3D" id="3.30.450.20">
    <property type="entry name" value="PAS domain"/>
    <property type="match status" value="1"/>
</dbReference>
<feature type="domain" description="PAS" evidence="4">
    <location>
        <begin position="136"/>
        <end position="209"/>
    </location>
</feature>
<dbReference type="CDD" id="cd19920">
    <property type="entry name" value="REC_PA4781-like"/>
    <property type="match status" value="1"/>
</dbReference>
<gene>
    <name evidence="8" type="ORF">QQ91_0013975</name>
</gene>
<accession>A0ABD4T5L6</accession>
<comment type="caution">
    <text evidence="8">The sequence shown here is derived from an EMBL/GenBank/DDBJ whole genome shotgun (WGS) entry which is preliminary data.</text>
</comment>
<dbReference type="CDD" id="cd01949">
    <property type="entry name" value="GGDEF"/>
    <property type="match status" value="1"/>
</dbReference>
<dbReference type="PROSITE" id="PS50883">
    <property type="entry name" value="EAL"/>
    <property type="match status" value="1"/>
</dbReference>
<dbReference type="SUPFAM" id="SSF55073">
    <property type="entry name" value="Nucleotide cyclase"/>
    <property type="match status" value="1"/>
</dbReference>
<dbReference type="PROSITE" id="PS50112">
    <property type="entry name" value="PAS"/>
    <property type="match status" value="1"/>
</dbReference>
<feature type="modified residue" description="4-aspartylphosphate" evidence="1">
    <location>
        <position position="57"/>
    </location>
</feature>
<dbReference type="Pfam" id="PF00563">
    <property type="entry name" value="EAL"/>
    <property type="match status" value="1"/>
</dbReference>
<evidence type="ECO:0000256" key="2">
    <source>
        <dbReference type="SAM" id="Coils"/>
    </source>
</evidence>
<evidence type="ECO:0000259" key="4">
    <source>
        <dbReference type="PROSITE" id="PS50112"/>
    </source>
</evidence>
<keyword evidence="1" id="KW-0597">Phosphoprotein</keyword>
<feature type="domain" description="GGDEF" evidence="7">
    <location>
        <begin position="304"/>
        <end position="437"/>
    </location>
</feature>
<dbReference type="InterPro" id="IPR001633">
    <property type="entry name" value="EAL_dom"/>
</dbReference>
<feature type="domain" description="PAC" evidence="5">
    <location>
        <begin position="211"/>
        <end position="271"/>
    </location>
</feature>
<dbReference type="SMART" id="SM00448">
    <property type="entry name" value="REC"/>
    <property type="match status" value="1"/>
</dbReference>
<dbReference type="InterPro" id="IPR001789">
    <property type="entry name" value="Sig_transdc_resp-reg_receiver"/>
</dbReference>
<dbReference type="AlphaFoldDB" id="A0ABD4T5L6"/>
<protein>
    <submittedName>
        <fullName evidence="8">EAL domain-containing protein</fullName>
    </submittedName>
</protein>
<reference evidence="8 9" key="1">
    <citation type="journal article" date="2015" name="Genome Announc.">
        <title>Draft Genome Sequence of Filamentous Marine Cyanobacterium Lyngbya confervoides Strain BDU141951.</title>
        <authorList>
            <person name="Chandrababunaidu M.M."/>
            <person name="Sen D."/>
            <person name="Tripathy S."/>
        </authorList>
    </citation>
    <scope>NUCLEOTIDE SEQUENCE [LARGE SCALE GENOMIC DNA]</scope>
    <source>
        <strain evidence="8 9">BDU141951</strain>
    </source>
</reference>
<dbReference type="InterPro" id="IPR011006">
    <property type="entry name" value="CheY-like_superfamily"/>
</dbReference>
<dbReference type="NCBIfam" id="TIGR00254">
    <property type="entry name" value="GGDEF"/>
    <property type="match status" value="1"/>
</dbReference>
<feature type="coiled-coil region" evidence="2">
    <location>
        <begin position="119"/>
        <end position="146"/>
    </location>
</feature>
<dbReference type="SUPFAM" id="SSF141868">
    <property type="entry name" value="EAL domain-like"/>
    <property type="match status" value="1"/>
</dbReference>
<evidence type="ECO:0000313" key="8">
    <source>
        <dbReference type="EMBL" id="MCM1983926.1"/>
    </source>
</evidence>
<dbReference type="InterPro" id="IPR052155">
    <property type="entry name" value="Biofilm_reg_signaling"/>
</dbReference>
<keyword evidence="2" id="KW-0175">Coiled coil</keyword>
<keyword evidence="9" id="KW-1185">Reference proteome</keyword>
<dbReference type="SMART" id="SM00091">
    <property type="entry name" value="PAS"/>
    <property type="match status" value="1"/>
</dbReference>
<dbReference type="Pfam" id="PF00072">
    <property type="entry name" value="Response_reg"/>
    <property type="match status" value="1"/>
</dbReference>
<dbReference type="FunFam" id="3.30.70.270:FF:000001">
    <property type="entry name" value="Diguanylate cyclase domain protein"/>
    <property type="match status" value="1"/>
</dbReference>
<dbReference type="NCBIfam" id="TIGR00229">
    <property type="entry name" value="sensory_box"/>
    <property type="match status" value="1"/>
</dbReference>
<dbReference type="Gene3D" id="3.40.50.2300">
    <property type="match status" value="1"/>
</dbReference>
<dbReference type="Pfam" id="PF08447">
    <property type="entry name" value="PAS_3"/>
    <property type="match status" value="1"/>
</dbReference>
<dbReference type="RefSeq" id="WP_166275598.1">
    <property type="nucleotide sequence ID" value="NZ_JTHE03000079.1"/>
</dbReference>
<dbReference type="InterPro" id="IPR035919">
    <property type="entry name" value="EAL_sf"/>
</dbReference>
<organism evidence="8 9">
    <name type="scientific">Lyngbya confervoides BDU141951</name>
    <dbReference type="NCBI Taxonomy" id="1574623"/>
    <lineage>
        <taxon>Bacteria</taxon>
        <taxon>Bacillati</taxon>
        <taxon>Cyanobacteriota</taxon>
        <taxon>Cyanophyceae</taxon>
        <taxon>Oscillatoriophycideae</taxon>
        <taxon>Oscillatoriales</taxon>
        <taxon>Microcoleaceae</taxon>
        <taxon>Lyngbya</taxon>
    </lineage>
</organism>
<dbReference type="PANTHER" id="PTHR44757">
    <property type="entry name" value="DIGUANYLATE CYCLASE DGCP"/>
    <property type="match status" value="1"/>
</dbReference>
<dbReference type="PROSITE" id="PS50110">
    <property type="entry name" value="RESPONSE_REGULATORY"/>
    <property type="match status" value="1"/>
</dbReference>
<dbReference type="EMBL" id="JTHE03000079">
    <property type="protein sequence ID" value="MCM1983926.1"/>
    <property type="molecule type" value="Genomic_DNA"/>
</dbReference>
<evidence type="ECO:0000313" key="9">
    <source>
        <dbReference type="Proteomes" id="UP000031561"/>
    </source>
</evidence>
<dbReference type="InterPro" id="IPR000700">
    <property type="entry name" value="PAS-assoc_C"/>
</dbReference>
<dbReference type="PROSITE" id="PS50113">
    <property type="entry name" value="PAC"/>
    <property type="match status" value="1"/>
</dbReference>
<dbReference type="Pfam" id="PF00990">
    <property type="entry name" value="GGDEF"/>
    <property type="match status" value="1"/>
</dbReference>
<evidence type="ECO:0000259" key="6">
    <source>
        <dbReference type="PROSITE" id="PS50883"/>
    </source>
</evidence>
<dbReference type="PANTHER" id="PTHR44757:SF2">
    <property type="entry name" value="BIOFILM ARCHITECTURE MAINTENANCE PROTEIN MBAA"/>
    <property type="match status" value="1"/>
</dbReference>
<evidence type="ECO:0000256" key="1">
    <source>
        <dbReference type="PROSITE-ProRule" id="PRU00169"/>
    </source>
</evidence>
<dbReference type="InterPro" id="IPR035965">
    <property type="entry name" value="PAS-like_dom_sf"/>
</dbReference>
<dbReference type="InterPro" id="IPR043128">
    <property type="entry name" value="Rev_trsase/Diguanyl_cyclase"/>
</dbReference>
<dbReference type="InterPro" id="IPR029787">
    <property type="entry name" value="Nucleotide_cyclase"/>
</dbReference>
<evidence type="ECO:0000259" key="5">
    <source>
        <dbReference type="PROSITE" id="PS50113"/>
    </source>
</evidence>
<dbReference type="CDD" id="cd01948">
    <property type="entry name" value="EAL"/>
    <property type="match status" value="1"/>
</dbReference>
<dbReference type="InterPro" id="IPR000160">
    <property type="entry name" value="GGDEF_dom"/>
</dbReference>
<name>A0ABD4T5L6_9CYAN</name>
<dbReference type="SMART" id="SM00052">
    <property type="entry name" value="EAL"/>
    <property type="match status" value="1"/>
</dbReference>
<dbReference type="Gene3D" id="3.30.70.270">
    <property type="match status" value="1"/>
</dbReference>
<dbReference type="SMART" id="SM00267">
    <property type="entry name" value="GGDEF"/>
    <property type="match status" value="1"/>
</dbReference>
<evidence type="ECO:0000259" key="3">
    <source>
        <dbReference type="PROSITE" id="PS50110"/>
    </source>
</evidence>
<dbReference type="SUPFAM" id="SSF55785">
    <property type="entry name" value="PYP-like sensor domain (PAS domain)"/>
    <property type="match status" value="1"/>
</dbReference>
<feature type="domain" description="Response regulatory" evidence="3">
    <location>
        <begin position="8"/>
        <end position="124"/>
    </location>
</feature>
<dbReference type="Gene3D" id="3.20.20.450">
    <property type="entry name" value="EAL domain"/>
    <property type="match status" value="1"/>
</dbReference>
<dbReference type="PROSITE" id="PS50887">
    <property type="entry name" value="GGDEF"/>
    <property type="match status" value="1"/>
</dbReference>
<evidence type="ECO:0000259" key="7">
    <source>
        <dbReference type="PROSITE" id="PS50887"/>
    </source>
</evidence>
<proteinExistence type="predicted"/>
<sequence>MPPSYAALILIVDDNPTNLEVMSETLSDAGYEVAIATSGKRAIQQVQRRQPDLMLLDVMMPGCDGFQTCQIIRQDLGLKNIPIIFMTALADTGSKIKGLELGAVDYIAKPFHEQEVLARVNVHLQLKQTEQKLRRSEARLESILNSLEEVVWSVTVDPLQFLYINPAIEPISGYPAAHFMANPQLWFNMVHPEDRCTVQQAFESLTQTPAIELEYRILTQQGSTRWLRVRAQHIHDHTLEEAAREKPNQLRIDGILYDVSDRKEIETQLIHEAHHDSLTGLINRNCFIDTLTQRLVQSRIEPGSSFAVLFIDLDRFKSINDSLGHHLGDQLLQKVAERLQQSLRPADIIARLGGDEFTVLLDRVNHTNDAISVAERINQRLAIPFQIEGQLLFTTASIGIVMATPHYACAEELLRDADIAMYQSKKRGKASWQLFDPSMYESSLRQLELERDLRLSLENQDFSLYYQPIIHLETGRFLGFEALVRWIHPRRGFVSPAEFIPIAEESGLIEPLGDQILWTACRQIKQWLTQFPHLVDLSVSVNLSSKQLQNAKFVETLDRALTTTGISGQYLKLEITESILMGNHESLTSLFRSLLKRQVTLSLDDFGTGYSSLSYLHRFPLNEIKIDRSFINRIETDQQSREIVKIITTLAKTLNMTTVAEGVETLEQAEYLRSMACDMVQGYYFSQPLPEAEATAWIMNHAATLTIMA</sequence>
<dbReference type="SUPFAM" id="SSF52172">
    <property type="entry name" value="CheY-like"/>
    <property type="match status" value="1"/>
</dbReference>
<dbReference type="Proteomes" id="UP000031561">
    <property type="component" value="Unassembled WGS sequence"/>
</dbReference>
<dbReference type="InterPro" id="IPR000014">
    <property type="entry name" value="PAS"/>
</dbReference>
<dbReference type="InterPro" id="IPR013655">
    <property type="entry name" value="PAS_fold_3"/>
</dbReference>
<dbReference type="Gene3D" id="6.10.250.690">
    <property type="match status" value="1"/>
</dbReference>
<dbReference type="FunFam" id="3.20.20.450:FF:000001">
    <property type="entry name" value="Cyclic di-GMP phosphodiesterase yahA"/>
    <property type="match status" value="1"/>
</dbReference>